<evidence type="ECO:0000313" key="1">
    <source>
        <dbReference type="EMBL" id="AWD90665.1"/>
    </source>
</evidence>
<dbReference type="Pfam" id="PF24072">
    <property type="entry name" value="T7_gp14"/>
    <property type="match status" value="1"/>
</dbReference>
<evidence type="ECO:0000313" key="2">
    <source>
        <dbReference type="Proteomes" id="UP000247194"/>
    </source>
</evidence>
<sequence>MAVAIPFMMYAAVAASAASAYMSYDSSKKNAEAQTEQQEIHNRETAKAIDANYGELSKVEQDALLNEADDNIDLQKQFMQARGRVNTMAAASGTAGQSIDAQMLGLSRDRQTNLDSIQATRQSKLDNVTNQARQIKSQGTASMDYSPISRPSWAQGALSVASTTLSGVGNAYGASQKLQMAQQVNTPKAGG</sequence>
<protein>
    <recommendedName>
        <fullName evidence="3">Internal virion protein</fullName>
    </recommendedName>
</protein>
<dbReference type="RefSeq" id="YP_009800583.1">
    <property type="nucleotide sequence ID" value="NC_047955.1"/>
</dbReference>
<dbReference type="Proteomes" id="UP000247194">
    <property type="component" value="Segment"/>
</dbReference>
<reference evidence="1 2" key="1">
    <citation type="submission" date="2018-03" db="EMBL/GenBank/DDBJ databases">
        <title>Phage therapy in agriculture - a green tech approach to combat plant pathogenic bacteria.</title>
        <authorList>
            <person name="Carstens A.B."/>
            <person name="Djurhuus A.M."/>
            <person name="Hansen L.H."/>
        </authorList>
    </citation>
    <scope>NUCLEOTIDE SEQUENCE [LARGE SCALE GENOMIC DNA]</scope>
</reference>
<keyword evidence="2" id="KW-1185">Reference proteome</keyword>
<proteinExistence type="predicted"/>
<dbReference type="GeneID" id="54991083"/>
<organism evidence="1 2">
    <name type="scientific">Pseudomonas phage Nerthus</name>
    <dbReference type="NCBI Taxonomy" id="2163984"/>
    <lineage>
        <taxon>Viruses</taxon>
        <taxon>Duplodnaviria</taxon>
        <taxon>Heunggongvirae</taxon>
        <taxon>Uroviricota</taxon>
        <taxon>Caudoviricetes</taxon>
        <taxon>Autographivirales</taxon>
        <taxon>Autosignataviridae</taxon>
        <taxon>Colwellvirinae</taxon>
        <taxon>Nerthusvirus</taxon>
        <taxon>Nerthusvirus nerthus</taxon>
        <taxon>Uliginvirus nerthus</taxon>
    </lineage>
</organism>
<dbReference type="KEGG" id="vg:54991083"/>
<accession>A0A2S1GMQ9</accession>
<name>A0A2S1GMQ9_9CAUD</name>
<dbReference type="InterPro" id="IPR038996">
    <property type="entry name" value="Gp14"/>
</dbReference>
<dbReference type="EMBL" id="MH113813">
    <property type="protein sequence ID" value="AWD90665.1"/>
    <property type="molecule type" value="Genomic_DNA"/>
</dbReference>
<evidence type="ECO:0008006" key="3">
    <source>
        <dbReference type="Google" id="ProtNLM"/>
    </source>
</evidence>